<comment type="caution">
    <text evidence="1">The sequence shown here is derived from an EMBL/GenBank/DDBJ whole genome shotgun (WGS) entry which is preliminary data.</text>
</comment>
<reference evidence="2" key="1">
    <citation type="journal article" date="2023" name="Nat. Plants">
        <title>Single-cell RNA sequencing provides a high-resolution roadmap for understanding the multicellular compartmentation of specialized metabolism.</title>
        <authorList>
            <person name="Sun S."/>
            <person name="Shen X."/>
            <person name="Li Y."/>
            <person name="Li Y."/>
            <person name="Wang S."/>
            <person name="Li R."/>
            <person name="Zhang H."/>
            <person name="Shen G."/>
            <person name="Guo B."/>
            <person name="Wei J."/>
            <person name="Xu J."/>
            <person name="St-Pierre B."/>
            <person name="Chen S."/>
            <person name="Sun C."/>
        </authorList>
    </citation>
    <scope>NUCLEOTIDE SEQUENCE [LARGE SCALE GENOMIC DNA]</scope>
</reference>
<accession>A0ACC0BYS9</accession>
<organism evidence="1 2">
    <name type="scientific">Catharanthus roseus</name>
    <name type="common">Madagascar periwinkle</name>
    <name type="synonym">Vinca rosea</name>
    <dbReference type="NCBI Taxonomy" id="4058"/>
    <lineage>
        <taxon>Eukaryota</taxon>
        <taxon>Viridiplantae</taxon>
        <taxon>Streptophyta</taxon>
        <taxon>Embryophyta</taxon>
        <taxon>Tracheophyta</taxon>
        <taxon>Spermatophyta</taxon>
        <taxon>Magnoliopsida</taxon>
        <taxon>eudicotyledons</taxon>
        <taxon>Gunneridae</taxon>
        <taxon>Pentapetalae</taxon>
        <taxon>asterids</taxon>
        <taxon>lamiids</taxon>
        <taxon>Gentianales</taxon>
        <taxon>Apocynaceae</taxon>
        <taxon>Rauvolfioideae</taxon>
        <taxon>Vinceae</taxon>
        <taxon>Catharanthinae</taxon>
        <taxon>Catharanthus</taxon>
    </lineage>
</organism>
<sequence length="308" mass="35060">MEKYKENEATDDVAQQRELPHEALFLALAYLPLYELVVMSQVCRSFREALEHDILPWLNIVVSKPLNKRIGDNHLLKVASKSNGQLRTLALLNCSGITDEGIHQVVASNPNTSKLYVPGCTSLTPDGVIKAVKLLTRNAHRLKSLRINGIHNINKEDLEILRGLIDEYQQKQEPILYHEFNRFTTFRLQETSPSLDIDLCPKCDEVRAVFDCPRDSCKRKNKKQRQVECRGCKFCIPRCEECGICIKDEETEEAACADSLCLNCWLQLPKCSFCNRPYCIEHADQQFFLPGSSGFLCTSCHAKHMVNS</sequence>
<protein>
    <submittedName>
        <fullName evidence="1">Uncharacterized protein</fullName>
    </submittedName>
</protein>
<dbReference type="EMBL" id="CM044702">
    <property type="protein sequence ID" value="KAI5677790.1"/>
    <property type="molecule type" value="Genomic_DNA"/>
</dbReference>
<name>A0ACC0BYS9_CATRO</name>
<evidence type="ECO:0000313" key="2">
    <source>
        <dbReference type="Proteomes" id="UP001060085"/>
    </source>
</evidence>
<gene>
    <name evidence="1" type="ORF">M9H77_08740</name>
</gene>
<evidence type="ECO:0000313" key="1">
    <source>
        <dbReference type="EMBL" id="KAI5677790.1"/>
    </source>
</evidence>
<keyword evidence="2" id="KW-1185">Reference proteome</keyword>
<proteinExistence type="predicted"/>
<dbReference type="Proteomes" id="UP001060085">
    <property type="component" value="Linkage Group LG02"/>
</dbReference>